<evidence type="ECO:0000313" key="3">
    <source>
        <dbReference type="EMBL" id="KAF7185362.1"/>
    </source>
</evidence>
<comment type="caution">
    <text evidence="3">The sequence shown here is derived from an EMBL/GenBank/DDBJ whole genome shotgun (WGS) entry which is preliminary data.</text>
</comment>
<organism evidence="3 4">
    <name type="scientific">Pseudocercospora fuligena</name>
    <dbReference type="NCBI Taxonomy" id="685502"/>
    <lineage>
        <taxon>Eukaryota</taxon>
        <taxon>Fungi</taxon>
        <taxon>Dikarya</taxon>
        <taxon>Ascomycota</taxon>
        <taxon>Pezizomycotina</taxon>
        <taxon>Dothideomycetes</taxon>
        <taxon>Dothideomycetidae</taxon>
        <taxon>Mycosphaerellales</taxon>
        <taxon>Mycosphaerellaceae</taxon>
        <taxon>Pseudocercospora</taxon>
    </lineage>
</organism>
<keyword evidence="4" id="KW-1185">Reference proteome</keyword>
<dbReference type="CDD" id="cd00067">
    <property type="entry name" value="GAL4"/>
    <property type="match status" value="1"/>
</dbReference>
<sequence length="758" mass="85175">MTDNPYFAQWSYQTYPPQNQWQQPTPAEYWTPATTLPPQDYSGPLRQPYIAPPTAQLFPKPPSDETKPSMSISPICEGTSIKQKKSRAVQACEQCRYRKQRCDEGQPCSFCRENDLQCHYRPTMPTKNDKVIEFLLSWMTTHADGLQMLKDKFDSLENYMKTTTSRSVNSDALSYLARTNNLRLGSRNVAGKTKVVSERDSRSCIILWPEIRKILSLSGAELTDDYVVKAEDRPVLNSCFTRQERQNPTSDSFNIHEFDSQGLDLSRSTINRLLDAYLVNIHQLHPFLNKRKLVMLVNKFIDRYGSNWVVGSRSGAHLEPPIKRRRIDDPFERHIARRIERSPANALVLLVLALGAASSPHRERLQTFSTSEIPPAGLKYFAQATSIAAEHFDGYEIIHAHIFLLAGLYKARQGRVSECGSWYSSAARVLLYLVQRHDLISLYDEATTLPRGSFTPEHDSILTATWVCLFLENDILPELRLPPSGIQRLQESLPLPTWLSGPQANISMEISSDDEGAFLAAQIGLQRIFQQILRLSDGDSLEQDPAELNSAIKCQASSLQEWRNTLPSQLRWDDRDSPPVSCLHARLRYRYWEAKLRILRSFLDYILHIQPGVKHGMTLEACSKDARGRPRPVNERQLLGAIQTMAARAGGGEVLRTAELCVEAAKQCVLICKNVASNPAGPGSVAIAHSQFHNTLMLVAVSRCAKLKHTMSVDMLPMYFAASMTFLANLATISPVCAADYKALSSVQHTILGSQGVS</sequence>
<dbReference type="GO" id="GO:0008270">
    <property type="term" value="F:zinc ion binding"/>
    <property type="evidence" value="ECO:0007669"/>
    <property type="project" value="InterPro"/>
</dbReference>
<evidence type="ECO:0000256" key="1">
    <source>
        <dbReference type="ARBA" id="ARBA00023242"/>
    </source>
</evidence>
<dbReference type="AlphaFoldDB" id="A0A8H6R7R0"/>
<evidence type="ECO:0000259" key="2">
    <source>
        <dbReference type="PROSITE" id="PS50048"/>
    </source>
</evidence>
<dbReference type="InterPro" id="IPR053181">
    <property type="entry name" value="EcdB-like_regulator"/>
</dbReference>
<dbReference type="SMART" id="SM00066">
    <property type="entry name" value="GAL4"/>
    <property type="match status" value="1"/>
</dbReference>
<proteinExistence type="predicted"/>
<protein>
    <recommendedName>
        <fullName evidence="2">Zn(2)-C6 fungal-type domain-containing protein</fullName>
    </recommendedName>
</protein>
<dbReference type="InterPro" id="IPR036864">
    <property type="entry name" value="Zn2-C6_fun-type_DNA-bd_sf"/>
</dbReference>
<dbReference type="PANTHER" id="PTHR47785">
    <property type="entry name" value="ZN(II)2CYS6 TRANSCRIPTION FACTOR (EUROFUNG)-RELATED-RELATED"/>
    <property type="match status" value="1"/>
</dbReference>
<dbReference type="PROSITE" id="PS50048">
    <property type="entry name" value="ZN2_CY6_FUNGAL_2"/>
    <property type="match status" value="1"/>
</dbReference>
<dbReference type="PANTHER" id="PTHR47785:SF4">
    <property type="entry name" value="ZN(II)2CYS6 TRANSCRIPTION FACTOR (EUROFUNG)"/>
    <property type="match status" value="1"/>
</dbReference>
<dbReference type="PROSITE" id="PS00463">
    <property type="entry name" value="ZN2_CY6_FUNGAL_1"/>
    <property type="match status" value="1"/>
</dbReference>
<dbReference type="Proteomes" id="UP000660729">
    <property type="component" value="Unassembled WGS sequence"/>
</dbReference>
<dbReference type="GO" id="GO:0000981">
    <property type="term" value="F:DNA-binding transcription factor activity, RNA polymerase II-specific"/>
    <property type="evidence" value="ECO:0007669"/>
    <property type="project" value="InterPro"/>
</dbReference>
<dbReference type="Pfam" id="PF00172">
    <property type="entry name" value="Zn_clus"/>
    <property type="match status" value="1"/>
</dbReference>
<dbReference type="Gene3D" id="4.10.240.10">
    <property type="entry name" value="Zn(2)-C6 fungal-type DNA-binding domain"/>
    <property type="match status" value="1"/>
</dbReference>
<gene>
    <name evidence="3" type="ORF">HII31_13341</name>
</gene>
<dbReference type="CDD" id="cd12148">
    <property type="entry name" value="fungal_TF_MHR"/>
    <property type="match status" value="1"/>
</dbReference>
<dbReference type="InterPro" id="IPR001138">
    <property type="entry name" value="Zn2Cys6_DnaBD"/>
</dbReference>
<keyword evidence="1" id="KW-0539">Nucleus</keyword>
<reference evidence="3" key="1">
    <citation type="submission" date="2020-04" db="EMBL/GenBank/DDBJ databases">
        <title>Draft genome resource of the tomato pathogen Pseudocercospora fuligena.</title>
        <authorList>
            <person name="Zaccaron A."/>
        </authorList>
    </citation>
    <scope>NUCLEOTIDE SEQUENCE</scope>
    <source>
        <strain evidence="3">PF001</strain>
    </source>
</reference>
<dbReference type="EMBL" id="JABCIY010000338">
    <property type="protein sequence ID" value="KAF7185362.1"/>
    <property type="molecule type" value="Genomic_DNA"/>
</dbReference>
<dbReference type="OrthoDB" id="2740448at2759"/>
<dbReference type="SUPFAM" id="SSF57701">
    <property type="entry name" value="Zn2/Cys6 DNA-binding domain"/>
    <property type="match status" value="1"/>
</dbReference>
<name>A0A8H6R7R0_9PEZI</name>
<accession>A0A8H6R7R0</accession>
<evidence type="ECO:0000313" key="4">
    <source>
        <dbReference type="Proteomes" id="UP000660729"/>
    </source>
</evidence>
<feature type="domain" description="Zn(2)-C6 fungal-type" evidence="2">
    <location>
        <begin position="91"/>
        <end position="120"/>
    </location>
</feature>